<accession>A0A8I3A247</accession>
<sequence>MYDERPKTPSVLVSSSAHTTIEGGHVLLLAQLTHKLYHSPKALREYNELYHGLDLCFVEETQSANLYGSGRTFRIWLMAWRINHSFIGKMIIIRTGSDIKAGSELTFGFKSTTFIETYEDVQQALRSWHFTCNRGLCAVKQVTSMEELDRRRGFLEVLDGVLDGDYGPPNVAIAKRSLLDFEKTYRPMSPSFTLIYL</sequence>
<dbReference type="EMBL" id="JAEMWZ010000008">
    <property type="protein sequence ID" value="KAG7143239.1"/>
    <property type="molecule type" value="Genomic_DNA"/>
</dbReference>
<reference evidence="1" key="1">
    <citation type="journal article" date="2021" name="Mol. Plant Pathol.">
        <title>A 20-kb lineage-specific genomic region tames virulence in pathogenic amphidiploid Verticillium longisporum.</title>
        <authorList>
            <person name="Harting R."/>
            <person name="Starke J."/>
            <person name="Kusch H."/>
            <person name="Poggeler S."/>
            <person name="Maurus I."/>
            <person name="Schluter R."/>
            <person name="Landesfeind M."/>
            <person name="Bulla I."/>
            <person name="Nowrousian M."/>
            <person name="de Jonge R."/>
            <person name="Stahlhut G."/>
            <person name="Hoff K.J."/>
            <person name="Asshauer K.P."/>
            <person name="Thurmer A."/>
            <person name="Stanke M."/>
            <person name="Daniel R."/>
            <person name="Morgenstern B."/>
            <person name="Thomma B.P.H.J."/>
            <person name="Kronstad J.W."/>
            <person name="Braus-Stromeyer S.A."/>
            <person name="Braus G.H."/>
        </authorList>
    </citation>
    <scope>NUCLEOTIDE SEQUENCE</scope>
    <source>
        <strain evidence="1">Vl32</strain>
    </source>
</reference>
<evidence type="ECO:0000313" key="2">
    <source>
        <dbReference type="Proteomes" id="UP000689129"/>
    </source>
</evidence>
<dbReference type="Proteomes" id="UP000689129">
    <property type="component" value="Unassembled WGS sequence"/>
</dbReference>
<evidence type="ECO:0000313" key="1">
    <source>
        <dbReference type="EMBL" id="KAG7143239.1"/>
    </source>
</evidence>
<name>A0A8I3A247_VERLO</name>
<gene>
    <name evidence="1" type="ORF">HYQ45_000490</name>
</gene>
<comment type="caution">
    <text evidence="1">The sequence shown here is derived from an EMBL/GenBank/DDBJ whole genome shotgun (WGS) entry which is preliminary data.</text>
</comment>
<evidence type="ECO:0008006" key="3">
    <source>
        <dbReference type="Google" id="ProtNLM"/>
    </source>
</evidence>
<protein>
    <recommendedName>
        <fullName evidence="3">SET domain-containing protein</fullName>
    </recommendedName>
</protein>
<dbReference type="AlphaFoldDB" id="A0A8I3A247"/>
<proteinExistence type="predicted"/>
<dbReference type="OrthoDB" id="438641at2759"/>
<organism evidence="1 2">
    <name type="scientific">Verticillium longisporum</name>
    <name type="common">Verticillium dahliae var. longisporum</name>
    <dbReference type="NCBI Taxonomy" id="100787"/>
    <lineage>
        <taxon>Eukaryota</taxon>
        <taxon>Fungi</taxon>
        <taxon>Dikarya</taxon>
        <taxon>Ascomycota</taxon>
        <taxon>Pezizomycotina</taxon>
        <taxon>Sordariomycetes</taxon>
        <taxon>Hypocreomycetidae</taxon>
        <taxon>Glomerellales</taxon>
        <taxon>Plectosphaerellaceae</taxon>
        <taxon>Verticillium</taxon>
    </lineage>
</organism>